<dbReference type="InterPro" id="IPR023170">
    <property type="entry name" value="HhH_base_excis_C"/>
</dbReference>
<dbReference type="InterPro" id="IPR003265">
    <property type="entry name" value="HhH-GPD_domain"/>
</dbReference>
<dbReference type="Pfam" id="PF00730">
    <property type="entry name" value="HhH-GPD"/>
    <property type="match status" value="1"/>
</dbReference>
<gene>
    <name evidence="16" type="primary">mutY</name>
    <name evidence="16" type="ORF">MKQ68_23305</name>
</gene>
<comment type="similarity">
    <text evidence="3 14">Belongs to the Nth/MutY family.</text>
</comment>
<accession>A0ABY6J3V4</accession>
<evidence type="ECO:0000256" key="8">
    <source>
        <dbReference type="ARBA" id="ARBA00022763"/>
    </source>
</evidence>
<keyword evidence="10 14" id="KW-0408">Iron</keyword>
<dbReference type="Gene3D" id="3.90.79.10">
    <property type="entry name" value="Nucleoside Triphosphate Pyrophosphohydrolase"/>
    <property type="match status" value="1"/>
</dbReference>
<dbReference type="CDD" id="cd03431">
    <property type="entry name" value="NUDIX_DNA_Glycosylase_C-MutY"/>
    <property type="match status" value="1"/>
</dbReference>
<evidence type="ECO:0000256" key="4">
    <source>
        <dbReference type="ARBA" id="ARBA00012045"/>
    </source>
</evidence>
<keyword evidence="7" id="KW-0479">Metal-binding</keyword>
<organism evidence="16 17">
    <name type="scientific">Chitinophaga horti</name>
    <dbReference type="NCBI Taxonomy" id="2920382"/>
    <lineage>
        <taxon>Bacteria</taxon>
        <taxon>Pseudomonadati</taxon>
        <taxon>Bacteroidota</taxon>
        <taxon>Chitinophagia</taxon>
        <taxon>Chitinophagales</taxon>
        <taxon>Chitinophagaceae</taxon>
        <taxon>Chitinophaga</taxon>
    </lineage>
</organism>
<dbReference type="Pfam" id="PF00633">
    <property type="entry name" value="HHH"/>
    <property type="match status" value="1"/>
</dbReference>
<comment type="catalytic activity">
    <reaction evidence="1 14">
        <text>Hydrolyzes free adenine bases from 7,8-dihydro-8-oxoguanine:adenine mismatched double-stranded DNA, leaving an apurinic site.</text>
        <dbReference type="EC" id="3.2.2.31"/>
    </reaction>
</comment>
<dbReference type="SMART" id="SM00525">
    <property type="entry name" value="FES"/>
    <property type="match status" value="1"/>
</dbReference>
<dbReference type="EMBL" id="CP107006">
    <property type="protein sequence ID" value="UYQ93011.1"/>
    <property type="molecule type" value="Genomic_DNA"/>
</dbReference>
<keyword evidence="11" id="KW-0411">Iron-sulfur</keyword>
<keyword evidence="13 14" id="KW-0326">Glycosidase</keyword>
<dbReference type="InterPro" id="IPR011257">
    <property type="entry name" value="DNA_glycosylase"/>
</dbReference>
<evidence type="ECO:0000256" key="13">
    <source>
        <dbReference type="ARBA" id="ARBA00023295"/>
    </source>
</evidence>
<dbReference type="Proteomes" id="UP001162741">
    <property type="component" value="Chromosome"/>
</dbReference>
<evidence type="ECO:0000259" key="15">
    <source>
        <dbReference type="SMART" id="SM00478"/>
    </source>
</evidence>
<evidence type="ECO:0000256" key="14">
    <source>
        <dbReference type="RuleBase" id="RU365096"/>
    </source>
</evidence>
<dbReference type="InterPro" id="IPR000445">
    <property type="entry name" value="HhH_motif"/>
</dbReference>
<evidence type="ECO:0000313" key="17">
    <source>
        <dbReference type="Proteomes" id="UP001162741"/>
    </source>
</evidence>
<dbReference type="InterPro" id="IPR044298">
    <property type="entry name" value="MIG/MutY"/>
</dbReference>
<dbReference type="EC" id="3.2.2.31" evidence="4 14"/>
<keyword evidence="12" id="KW-0234">DNA repair</keyword>
<comment type="cofactor">
    <cofactor evidence="14">
        <name>[4Fe-4S] cluster</name>
        <dbReference type="ChEBI" id="CHEBI:49883"/>
    </cofactor>
    <text evidence="14">Binds 1 [4Fe-4S] cluster.</text>
</comment>
<evidence type="ECO:0000256" key="12">
    <source>
        <dbReference type="ARBA" id="ARBA00023204"/>
    </source>
</evidence>
<keyword evidence="17" id="KW-1185">Reference proteome</keyword>
<evidence type="ECO:0000256" key="10">
    <source>
        <dbReference type="ARBA" id="ARBA00023004"/>
    </source>
</evidence>
<evidence type="ECO:0000256" key="7">
    <source>
        <dbReference type="ARBA" id="ARBA00022723"/>
    </source>
</evidence>
<dbReference type="InterPro" id="IPR029119">
    <property type="entry name" value="MutY_C"/>
</dbReference>
<dbReference type="NCBIfam" id="TIGR01084">
    <property type="entry name" value="mutY"/>
    <property type="match status" value="1"/>
</dbReference>
<reference evidence="16" key="1">
    <citation type="submission" date="2022-10" db="EMBL/GenBank/DDBJ databases">
        <title>Chitinophaga sp. nov., isolated from soil.</title>
        <authorList>
            <person name="Jeon C.O."/>
        </authorList>
    </citation>
    <scope>NUCLEOTIDE SEQUENCE</scope>
    <source>
        <strain evidence="16">R8</strain>
    </source>
</reference>
<keyword evidence="6" id="KW-0004">4Fe-4S</keyword>
<evidence type="ECO:0000256" key="3">
    <source>
        <dbReference type="ARBA" id="ARBA00008343"/>
    </source>
</evidence>
<dbReference type="SUPFAM" id="SSF48150">
    <property type="entry name" value="DNA-glycosylase"/>
    <property type="match status" value="1"/>
</dbReference>
<evidence type="ECO:0000256" key="6">
    <source>
        <dbReference type="ARBA" id="ARBA00022485"/>
    </source>
</evidence>
<proteinExistence type="inferred from homology"/>
<evidence type="ECO:0000256" key="2">
    <source>
        <dbReference type="ARBA" id="ARBA00002933"/>
    </source>
</evidence>
<evidence type="ECO:0000256" key="9">
    <source>
        <dbReference type="ARBA" id="ARBA00022801"/>
    </source>
</evidence>
<keyword evidence="9" id="KW-0378">Hydrolase</keyword>
<dbReference type="SMART" id="SM00478">
    <property type="entry name" value="ENDO3c"/>
    <property type="match status" value="1"/>
</dbReference>
<protein>
    <recommendedName>
        <fullName evidence="5 14">Adenine DNA glycosylase</fullName>
        <ecNumber evidence="4 14">3.2.2.31</ecNumber>
    </recommendedName>
</protein>
<dbReference type="RefSeq" id="WP_264281162.1">
    <property type="nucleotide sequence ID" value="NZ_CP107006.1"/>
</dbReference>
<dbReference type="InterPro" id="IPR005760">
    <property type="entry name" value="A/G_AdeGlyc_MutY"/>
</dbReference>
<evidence type="ECO:0000256" key="11">
    <source>
        <dbReference type="ARBA" id="ARBA00023014"/>
    </source>
</evidence>
<dbReference type="SUPFAM" id="SSF55811">
    <property type="entry name" value="Nudix"/>
    <property type="match status" value="1"/>
</dbReference>
<name>A0ABY6J3V4_9BACT</name>
<evidence type="ECO:0000256" key="1">
    <source>
        <dbReference type="ARBA" id="ARBA00000843"/>
    </source>
</evidence>
<sequence>MPWKGEKDPYRIWLSEIILQQTRVEQGWPYYERFTTQYPTVLKLAAAADEEVFRLWQGLGYYARCKNMLAAAREVAAAYQGKFPDTYEGIVSLKGVGAYTAAAIASFAFNLPHAVLDGNVYRVLARYFNIDTPIDSTAGKKLFTALADDMLPKNNAAEFNQSIMDFGAVVCKPQSPDCPNCPLNSHCEAYATGTVGELPVKTKKLKIKKRHFNYLVMVHDGYVYIRKRVEKDIWQNLHELVLLETTDELSPGQLALSQEFKKLTGKYAYQITQTSPLLKQQLTHQTIFARFIHLQFEKELPPLDGFMAVPISELYQYAFPKTIVSYLESLKWL</sequence>
<evidence type="ECO:0000256" key="5">
    <source>
        <dbReference type="ARBA" id="ARBA00022023"/>
    </source>
</evidence>
<dbReference type="Gene3D" id="1.10.1670.10">
    <property type="entry name" value="Helix-hairpin-Helix base-excision DNA repair enzymes (C-terminal)"/>
    <property type="match status" value="1"/>
</dbReference>
<comment type="function">
    <text evidence="2">Adenine glycosylase active on G-A mispairs. MutY also corrects error-prone DNA synthesis past GO lesions which are due to the oxidatively damaged form of guanine: 7,8-dihydro-8-oxoguanine (8-oxo-dGTP).</text>
</comment>
<dbReference type="Gene3D" id="1.10.340.30">
    <property type="entry name" value="Hypothetical protein, domain 2"/>
    <property type="match status" value="1"/>
</dbReference>
<dbReference type="Pfam" id="PF14815">
    <property type="entry name" value="NUDIX_4"/>
    <property type="match status" value="1"/>
</dbReference>
<dbReference type="InterPro" id="IPR003651">
    <property type="entry name" value="Endonuclease3_FeS-loop_motif"/>
</dbReference>
<keyword evidence="8 14" id="KW-0227">DNA damage</keyword>
<dbReference type="PANTHER" id="PTHR42944:SF1">
    <property type="entry name" value="ADENINE DNA GLYCOSYLASE"/>
    <property type="match status" value="1"/>
</dbReference>
<dbReference type="CDD" id="cd00056">
    <property type="entry name" value="ENDO3c"/>
    <property type="match status" value="1"/>
</dbReference>
<evidence type="ECO:0000313" key="16">
    <source>
        <dbReference type="EMBL" id="UYQ93011.1"/>
    </source>
</evidence>
<dbReference type="PANTHER" id="PTHR42944">
    <property type="entry name" value="ADENINE DNA GLYCOSYLASE"/>
    <property type="match status" value="1"/>
</dbReference>
<feature type="domain" description="HhH-GPD" evidence="15">
    <location>
        <begin position="18"/>
        <end position="169"/>
    </location>
</feature>
<dbReference type="InterPro" id="IPR015797">
    <property type="entry name" value="NUDIX_hydrolase-like_dom_sf"/>
</dbReference>